<gene>
    <name evidence="1" type="ORF">MNBD_BACTEROID05-251</name>
</gene>
<dbReference type="GO" id="GO:0090313">
    <property type="term" value="P:regulation of protein targeting to membrane"/>
    <property type="evidence" value="ECO:0007669"/>
    <property type="project" value="TreeGrafter"/>
</dbReference>
<dbReference type="InterPro" id="IPR052894">
    <property type="entry name" value="AsmA-related"/>
</dbReference>
<accession>A0A3B0SYA0</accession>
<organism evidence="1">
    <name type="scientific">hydrothermal vent metagenome</name>
    <dbReference type="NCBI Taxonomy" id="652676"/>
    <lineage>
        <taxon>unclassified sequences</taxon>
        <taxon>metagenomes</taxon>
        <taxon>ecological metagenomes</taxon>
    </lineage>
</organism>
<sequence length="1039" mass="118417">MLSAVALLYINNILLPIKLKRFIEHEAQTYLKRQVTIGKMQFTPFKGFVLQDIRVARKDDRKKPFIEIQSVHFNILLTSLLKSKQVIIPALHINNPYIFLAQNKSDTWNFSDIITKFQDTRNVSKKYTFLMRKLVLKNGELSFLDQTHPDSFQENIDQINLTISVRLDKSIRYNTEFRLAKESFVNSDGTYFLETKRLNSHWNTNYLRLSRYIPFFNNFSALTWEKGDLTQAEFDLEFQPKYLQLIGNSLITNPDFSWKENKIRSKHIRLNDFRLALNNSQWEISGHIEAPESTIRIPKNKILKGDLTANITQLTLSKDLFYLQSDIETANTLVNFDKTFHYEGTLKSSNFRINKSLDTFVLRGSFNSNKTKLSTSHDISVKGTLSSVETHLSIKKGLLSLQSNLSLNEGNILTKNGTKITGNFSAKKFTLTKENKTIRISSPLEISIGKIILNDQRKISTDLKTENLKLILNENNSVNLETKLALSNSDIRFDKIRNFKGSPKINLTYAYEPKNNIHEYQALIEFENAELSQINFLQKISKIKGNFQLSNDTLFSPGISFHSKEIDATLQGTLTSFTNPIVDVQLTSINTDIQNITALFSKILKPYNIEATGKAIIEGKYKGSILSFEKENLRLKANINDAQITAKALPKPITSLRGDISYKDDLLSWTNLKGNYQNTNYLTTGQIKNFFRPILTGSLKTDKINLTTETKILNRAIRILNVKGNYLQSTYNFLGDIKFPEDTAPVFDLRGNLRLNTDDLSTLSSQTKKIIDDYSLKGEFATEVLFRGILKDWLNWQLVLKAKTANFSIKDYPLKNIALDIELRDKFLNTLDLTGSLYDGNFNIKSSANVNDPNTPFKIKAILKDLNLSKLRKDGKIKRPYLSGKLSLETFLEGPLRNKEDWIGEGIVLIKEGYLGQLIPQISEAIFTEASSQFNIAEQRIFTKNTQIHSSALSLSCKGWINFDKEIYFDITPILDTPTINSENIKIDPSIFFTKAFSVSLSGTLDNPVKKVNASPKKLLKNTTDILKEGLGTILQELF</sequence>
<dbReference type="InterPro" id="IPR008023">
    <property type="entry name" value="DUF748"/>
</dbReference>
<evidence type="ECO:0008006" key="2">
    <source>
        <dbReference type="Google" id="ProtNLM"/>
    </source>
</evidence>
<reference evidence="1" key="1">
    <citation type="submission" date="2018-06" db="EMBL/GenBank/DDBJ databases">
        <authorList>
            <person name="Zhirakovskaya E."/>
        </authorList>
    </citation>
    <scope>NUCLEOTIDE SEQUENCE</scope>
</reference>
<protein>
    <recommendedName>
        <fullName evidence="2">AsmA-like C-terminal domain-containing protein</fullName>
    </recommendedName>
</protein>
<dbReference type="EMBL" id="UOEN01000006">
    <property type="protein sequence ID" value="VAW11431.1"/>
    <property type="molecule type" value="Genomic_DNA"/>
</dbReference>
<dbReference type="Pfam" id="PF05359">
    <property type="entry name" value="DUF748"/>
    <property type="match status" value="1"/>
</dbReference>
<proteinExistence type="predicted"/>
<dbReference type="PANTHER" id="PTHR30441:SF8">
    <property type="entry name" value="DUF748 DOMAIN-CONTAINING PROTEIN"/>
    <property type="match status" value="1"/>
</dbReference>
<dbReference type="AlphaFoldDB" id="A0A3B0SYA0"/>
<dbReference type="PANTHER" id="PTHR30441">
    <property type="entry name" value="DUF748 DOMAIN-CONTAINING PROTEIN"/>
    <property type="match status" value="1"/>
</dbReference>
<dbReference type="GO" id="GO:0005886">
    <property type="term" value="C:plasma membrane"/>
    <property type="evidence" value="ECO:0007669"/>
    <property type="project" value="TreeGrafter"/>
</dbReference>
<name>A0A3B0SYA0_9ZZZZ</name>
<evidence type="ECO:0000313" key="1">
    <source>
        <dbReference type="EMBL" id="VAW11431.1"/>
    </source>
</evidence>